<reference evidence="2" key="1">
    <citation type="journal article" date="2020" name="Stud. Mycol.">
        <title>101 Dothideomycetes genomes: a test case for predicting lifestyles and emergence of pathogens.</title>
        <authorList>
            <person name="Haridas S."/>
            <person name="Albert R."/>
            <person name="Binder M."/>
            <person name="Bloem J."/>
            <person name="Labutti K."/>
            <person name="Salamov A."/>
            <person name="Andreopoulos B."/>
            <person name="Baker S."/>
            <person name="Barry K."/>
            <person name="Bills G."/>
            <person name="Bluhm B."/>
            <person name="Cannon C."/>
            <person name="Castanera R."/>
            <person name="Culley D."/>
            <person name="Daum C."/>
            <person name="Ezra D."/>
            <person name="Gonzalez J."/>
            <person name="Henrissat B."/>
            <person name="Kuo A."/>
            <person name="Liang C."/>
            <person name="Lipzen A."/>
            <person name="Lutzoni F."/>
            <person name="Magnuson J."/>
            <person name="Mondo S."/>
            <person name="Nolan M."/>
            <person name="Ohm R."/>
            <person name="Pangilinan J."/>
            <person name="Park H.-J."/>
            <person name="Ramirez L."/>
            <person name="Alfaro M."/>
            <person name="Sun H."/>
            <person name="Tritt A."/>
            <person name="Yoshinaga Y."/>
            <person name="Zwiers L.-H."/>
            <person name="Turgeon B."/>
            <person name="Goodwin S."/>
            <person name="Spatafora J."/>
            <person name="Crous P."/>
            <person name="Grigoriev I."/>
        </authorList>
    </citation>
    <scope>NUCLEOTIDE SEQUENCE</scope>
    <source>
        <strain evidence="2">CBS 122681</strain>
    </source>
</reference>
<dbReference type="AlphaFoldDB" id="A0A6A6SSS5"/>
<dbReference type="Pfam" id="PF11374">
    <property type="entry name" value="DUF3176"/>
    <property type="match status" value="1"/>
</dbReference>
<evidence type="ECO:0000313" key="2">
    <source>
        <dbReference type="EMBL" id="KAF2650602.1"/>
    </source>
</evidence>
<dbReference type="PANTHER" id="PTHR35394">
    <property type="entry name" value="DUF3176 DOMAIN-CONTAINING PROTEIN"/>
    <property type="match status" value="1"/>
</dbReference>
<dbReference type="Proteomes" id="UP000799324">
    <property type="component" value="Unassembled WGS sequence"/>
</dbReference>
<dbReference type="OrthoDB" id="5376804at2759"/>
<name>A0A6A6SSS5_9PLEO</name>
<protein>
    <submittedName>
        <fullName evidence="2">Uncharacterized protein</fullName>
    </submittedName>
</protein>
<proteinExistence type="predicted"/>
<dbReference type="InterPro" id="IPR021514">
    <property type="entry name" value="DUF3176"/>
</dbReference>
<dbReference type="EMBL" id="MU004449">
    <property type="protein sequence ID" value="KAF2650602.1"/>
    <property type="molecule type" value="Genomic_DNA"/>
</dbReference>
<evidence type="ECO:0000313" key="3">
    <source>
        <dbReference type="Proteomes" id="UP000799324"/>
    </source>
</evidence>
<feature type="transmembrane region" description="Helical" evidence="1">
    <location>
        <begin position="415"/>
        <end position="437"/>
    </location>
</feature>
<organism evidence="2 3">
    <name type="scientific">Lophiostoma macrostomum CBS 122681</name>
    <dbReference type="NCBI Taxonomy" id="1314788"/>
    <lineage>
        <taxon>Eukaryota</taxon>
        <taxon>Fungi</taxon>
        <taxon>Dikarya</taxon>
        <taxon>Ascomycota</taxon>
        <taxon>Pezizomycotina</taxon>
        <taxon>Dothideomycetes</taxon>
        <taxon>Pleosporomycetidae</taxon>
        <taxon>Pleosporales</taxon>
        <taxon>Lophiostomataceae</taxon>
        <taxon>Lophiostoma</taxon>
    </lineage>
</organism>
<keyword evidence="1" id="KW-1133">Transmembrane helix</keyword>
<keyword evidence="1" id="KW-0812">Transmembrane</keyword>
<gene>
    <name evidence="2" type="ORF">K491DRAFT_731102</name>
</gene>
<accession>A0A6A6SSS5</accession>
<evidence type="ECO:0000256" key="1">
    <source>
        <dbReference type="SAM" id="Phobius"/>
    </source>
</evidence>
<keyword evidence="3" id="KW-1185">Reference proteome</keyword>
<dbReference type="PANTHER" id="PTHR35394:SF5">
    <property type="entry name" value="DUF3176 DOMAIN-CONTAINING PROTEIN"/>
    <property type="match status" value="1"/>
</dbReference>
<sequence>MDSKYQAVSLNILETSWTWFFDSERSLADISVFDAASRGAIGGLQLIWRLKARYLATLGALGMILIVTFDPFVQNLVGYHTQPTLDIHQTAYVSNNSFYHGQVEYSDNCMTRLLYTFMADYGMVFNHDVDYNIDPAIKASISDALYSSDPRQTWSQPHHLCSSGDCSWPPTASIGMCTLCQDTTSSVQRSCTYDDETDSSNCTLTLPVSQRILASTTLAYQYSAGDDGLYIWGDFLNVSCYYTEHRTDSIRHFVSIYLDVEVPAESPYRMSPNNIHEGPPFLSSNCTISPCVQSFQSLYKPSNLDVETPYHEKILGTWPIDYDSVPQALVAPLPIAPEYGLYNQSFGIGPDAYWGINNFFDGHDCVHQDNRVSCALELVSKVISKNFRDEPWLVNGTQGTPGDAFSSVIIVRVTWYWITMPVTVWLIALCTFLGTAWKARRPNVHVWRHCPLPLAFIKLYEEAQGTGDVSQSALTKRAEMVRGRLHADLGEIELVRSTANTDDVSD</sequence>
<keyword evidence="1" id="KW-0472">Membrane</keyword>
<feature type="transmembrane region" description="Helical" evidence="1">
    <location>
        <begin position="54"/>
        <end position="73"/>
    </location>
</feature>